<reference evidence="1 2" key="1">
    <citation type="submission" date="2024-01" db="EMBL/GenBank/DDBJ databases">
        <title>The genomes of 5 underutilized Papilionoideae crops provide insights into root nodulation and disease resistanc.</title>
        <authorList>
            <person name="Yuan L."/>
        </authorList>
    </citation>
    <scope>NUCLEOTIDE SEQUENCE [LARGE SCALE GENOMIC DNA]</scope>
    <source>
        <strain evidence="1">ZHUSHIDOU_FW_LH</strain>
        <tissue evidence="1">Leaf</tissue>
    </source>
</reference>
<protein>
    <submittedName>
        <fullName evidence="1">Uncharacterized protein</fullName>
    </submittedName>
</protein>
<gene>
    <name evidence="1" type="ORF">RIF29_03785</name>
</gene>
<proteinExistence type="predicted"/>
<sequence length="69" mass="7797">MPTMCFTHGPHSNNNPQINIIISPHHHSSSPSKPTYNLTHSPSLSLSFLYLCISFHPDTLTPLNYSHWV</sequence>
<accession>A0AAN9P9H5</accession>
<evidence type="ECO:0000313" key="1">
    <source>
        <dbReference type="EMBL" id="KAK7289821.1"/>
    </source>
</evidence>
<keyword evidence="2" id="KW-1185">Reference proteome</keyword>
<dbReference type="EMBL" id="JAYWIO010000001">
    <property type="protein sequence ID" value="KAK7289821.1"/>
    <property type="molecule type" value="Genomic_DNA"/>
</dbReference>
<name>A0AAN9P9H5_CROPI</name>
<evidence type="ECO:0000313" key="2">
    <source>
        <dbReference type="Proteomes" id="UP001372338"/>
    </source>
</evidence>
<dbReference type="Proteomes" id="UP001372338">
    <property type="component" value="Unassembled WGS sequence"/>
</dbReference>
<organism evidence="1 2">
    <name type="scientific">Crotalaria pallida</name>
    <name type="common">Smooth rattlebox</name>
    <name type="synonym">Crotalaria striata</name>
    <dbReference type="NCBI Taxonomy" id="3830"/>
    <lineage>
        <taxon>Eukaryota</taxon>
        <taxon>Viridiplantae</taxon>
        <taxon>Streptophyta</taxon>
        <taxon>Embryophyta</taxon>
        <taxon>Tracheophyta</taxon>
        <taxon>Spermatophyta</taxon>
        <taxon>Magnoliopsida</taxon>
        <taxon>eudicotyledons</taxon>
        <taxon>Gunneridae</taxon>
        <taxon>Pentapetalae</taxon>
        <taxon>rosids</taxon>
        <taxon>fabids</taxon>
        <taxon>Fabales</taxon>
        <taxon>Fabaceae</taxon>
        <taxon>Papilionoideae</taxon>
        <taxon>50 kb inversion clade</taxon>
        <taxon>genistoids sensu lato</taxon>
        <taxon>core genistoids</taxon>
        <taxon>Crotalarieae</taxon>
        <taxon>Crotalaria</taxon>
    </lineage>
</organism>
<comment type="caution">
    <text evidence="1">The sequence shown here is derived from an EMBL/GenBank/DDBJ whole genome shotgun (WGS) entry which is preliminary data.</text>
</comment>
<dbReference type="AlphaFoldDB" id="A0AAN9P9H5"/>